<dbReference type="PANTHER" id="PTHR23314:SF0">
    <property type="entry name" value="SPERM-ASSOCIATED ANTIGEN 6"/>
    <property type="match status" value="1"/>
</dbReference>
<dbReference type="GO" id="GO:0015630">
    <property type="term" value="C:microtubule cytoskeleton"/>
    <property type="evidence" value="ECO:0007669"/>
    <property type="project" value="TreeGrafter"/>
</dbReference>
<dbReference type="GO" id="GO:0008017">
    <property type="term" value="F:microtubule binding"/>
    <property type="evidence" value="ECO:0007669"/>
    <property type="project" value="TreeGrafter"/>
</dbReference>
<evidence type="ECO:0000313" key="1">
    <source>
        <dbReference type="EMBL" id="KXS16285.1"/>
    </source>
</evidence>
<dbReference type="InterPro" id="IPR011989">
    <property type="entry name" value="ARM-like"/>
</dbReference>
<dbReference type="STRING" id="1344416.A0A139AIQ0"/>
<organism evidence="1 2">
    <name type="scientific">Gonapodya prolifera (strain JEL478)</name>
    <name type="common">Monoblepharis prolifera</name>
    <dbReference type="NCBI Taxonomy" id="1344416"/>
    <lineage>
        <taxon>Eukaryota</taxon>
        <taxon>Fungi</taxon>
        <taxon>Fungi incertae sedis</taxon>
        <taxon>Chytridiomycota</taxon>
        <taxon>Chytridiomycota incertae sedis</taxon>
        <taxon>Monoblepharidomycetes</taxon>
        <taxon>Monoblepharidales</taxon>
        <taxon>Gonapodyaceae</taxon>
        <taxon>Gonapodya</taxon>
    </lineage>
</organism>
<reference evidence="1 2" key="1">
    <citation type="journal article" date="2015" name="Genome Biol. Evol.">
        <title>Phylogenomic analyses indicate that early fungi evolved digesting cell walls of algal ancestors of land plants.</title>
        <authorList>
            <person name="Chang Y."/>
            <person name="Wang S."/>
            <person name="Sekimoto S."/>
            <person name="Aerts A.L."/>
            <person name="Choi C."/>
            <person name="Clum A."/>
            <person name="LaButti K.M."/>
            <person name="Lindquist E.A."/>
            <person name="Yee Ngan C."/>
            <person name="Ohm R.A."/>
            <person name="Salamov A.A."/>
            <person name="Grigoriev I.V."/>
            <person name="Spatafora J.W."/>
            <person name="Berbee M.L."/>
        </authorList>
    </citation>
    <scope>NUCLEOTIDE SEQUENCE [LARGE SCALE GENOMIC DNA]</scope>
    <source>
        <strain evidence="1 2">JEL478</strain>
    </source>
</reference>
<feature type="non-terminal residue" evidence="1">
    <location>
        <position position="1"/>
    </location>
</feature>
<evidence type="ECO:0000313" key="2">
    <source>
        <dbReference type="Proteomes" id="UP000070544"/>
    </source>
</evidence>
<dbReference type="Pfam" id="PF00514">
    <property type="entry name" value="Arm"/>
    <property type="match status" value="1"/>
</dbReference>
<dbReference type="Proteomes" id="UP000070544">
    <property type="component" value="Unassembled WGS sequence"/>
</dbReference>
<sequence>PQSAAKRLSPTPQTPLASLPSTAQRQLLSLFDRYQRERLLFAQSLAELAAREGTADALAAAGATRLLRPLMTDAVPAVQQAAAMAVGRMASWSEEVAGEVVREGIVEGLVGGLVDGNRFHKKACAFVLRSIAKHSPAHARSVADGGALPALARCIEDFDPQVKEGAVWAVGYVARQNSDLAQRVVSASLLPLLVLCLQEPSSPLKRVAASALSDISKHTPPLAHAVLDALAVRHLAPLTTHADAKLRRQAFSVLGQIAKHGIDMAESVVDGQGAGDDGAVVVEAVVRGVRDEDAAVRRAAATLVCEVVKHSEELSQLFVNSGALAPLVDYVTSTTGVSRLPGIMALGYISAFGEALALAVAVTGGVDAVARAMDTDEEDLVKSACAWTLGQVGRHSPEHARAVAASGALLRLADITCLPTNPSHPCTPPISPPKPTARSSSCLPRRRDWFIWTRS</sequence>
<dbReference type="SMART" id="SM00185">
    <property type="entry name" value="ARM"/>
    <property type="match status" value="7"/>
</dbReference>
<dbReference type="SUPFAM" id="SSF48371">
    <property type="entry name" value="ARM repeat"/>
    <property type="match status" value="1"/>
</dbReference>
<dbReference type="AlphaFoldDB" id="A0A139AIQ0"/>
<dbReference type="PANTHER" id="PTHR23314">
    <property type="entry name" value="SPERM-ASSOCIATED ANTIGEN 6 ARMADILLO REPEAT-CONTAINING"/>
    <property type="match status" value="1"/>
</dbReference>
<gene>
    <name evidence="1" type="ORF">M427DRAFT_495361</name>
</gene>
<dbReference type="OrthoDB" id="7537227at2759"/>
<dbReference type="OMA" id="CECIEQS"/>
<name>A0A139AIQ0_GONPJ</name>
<proteinExistence type="predicted"/>
<protein>
    <submittedName>
        <fullName evidence="1">ARM repeat-containing protein</fullName>
    </submittedName>
</protein>
<dbReference type="Gene3D" id="1.25.10.10">
    <property type="entry name" value="Leucine-rich Repeat Variant"/>
    <property type="match status" value="2"/>
</dbReference>
<dbReference type="GO" id="GO:0003341">
    <property type="term" value="P:cilium movement"/>
    <property type="evidence" value="ECO:0007669"/>
    <property type="project" value="TreeGrafter"/>
</dbReference>
<dbReference type="EMBL" id="KQ965754">
    <property type="protein sequence ID" value="KXS16285.1"/>
    <property type="molecule type" value="Genomic_DNA"/>
</dbReference>
<keyword evidence="2" id="KW-1185">Reference proteome</keyword>
<dbReference type="InterPro" id="IPR000225">
    <property type="entry name" value="Armadillo"/>
</dbReference>
<accession>A0A139AIQ0</accession>
<dbReference type="InterPro" id="IPR016024">
    <property type="entry name" value="ARM-type_fold"/>
</dbReference>